<comment type="caution">
    <text evidence="1">The sequence shown here is derived from an EMBL/GenBank/DDBJ whole genome shotgun (WGS) entry which is preliminary data.</text>
</comment>
<organism evidence="1 2">
    <name type="scientific">Panicum virgatum</name>
    <name type="common">Blackwell switchgrass</name>
    <dbReference type="NCBI Taxonomy" id="38727"/>
    <lineage>
        <taxon>Eukaryota</taxon>
        <taxon>Viridiplantae</taxon>
        <taxon>Streptophyta</taxon>
        <taxon>Embryophyta</taxon>
        <taxon>Tracheophyta</taxon>
        <taxon>Spermatophyta</taxon>
        <taxon>Magnoliopsida</taxon>
        <taxon>Liliopsida</taxon>
        <taxon>Poales</taxon>
        <taxon>Poaceae</taxon>
        <taxon>PACMAD clade</taxon>
        <taxon>Panicoideae</taxon>
        <taxon>Panicodae</taxon>
        <taxon>Paniceae</taxon>
        <taxon>Panicinae</taxon>
        <taxon>Panicum</taxon>
        <taxon>Panicum sect. Hiantes</taxon>
    </lineage>
</organism>
<dbReference type="Proteomes" id="UP000823388">
    <property type="component" value="Chromosome 8K"/>
</dbReference>
<keyword evidence="2" id="KW-1185">Reference proteome</keyword>
<proteinExistence type="predicted"/>
<protein>
    <submittedName>
        <fullName evidence="1">Uncharacterized protein</fullName>
    </submittedName>
</protein>
<reference evidence="1" key="1">
    <citation type="submission" date="2020-05" db="EMBL/GenBank/DDBJ databases">
        <title>WGS assembly of Panicum virgatum.</title>
        <authorList>
            <person name="Lovell J.T."/>
            <person name="Jenkins J."/>
            <person name="Shu S."/>
            <person name="Juenger T.E."/>
            <person name="Schmutz J."/>
        </authorList>
    </citation>
    <scope>NUCLEOTIDE SEQUENCE</scope>
    <source>
        <strain evidence="1">AP13</strain>
    </source>
</reference>
<dbReference type="EMBL" id="CM029051">
    <property type="protein sequence ID" value="KAG2560043.1"/>
    <property type="molecule type" value="Genomic_DNA"/>
</dbReference>
<gene>
    <name evidence="1" type="ORF">PVAP13_8KG031353</name>
</gene>
<dbReference type="AlphaFoldDB" id="A0A8T0PDT8"/>
<accession>A0A8T0PDT8</accession>
<name>A0A8T0PDT8_PANVG</name>
<evidence type="ECO:0000313" key="1">
    <source>
        <dbReference type="EMBL" id="KAG2560043.1"/>
    </source>
</evidence>
<evidence type="ECO:0000313" key="2">
    <source>
        <dbReference type="Proteomes" id="UP000823388"/>
    </source>
</evidence>
<sequence length="63" mass="7156">MLCRKESTRFFTFQEANGVARTRRMNIAETPLSFPLRILSKAAASIMSNKIELPLSDVMTCVY</sequence>